<dbReference type="InterPro" id="IPR005084">
    <property type="entry name" value="CBM6"/>
</dbReference>
<protein>
    <submittedName>
        <fullName evidence="8">Putative alpha-1,2-mannosidase</fullName>
    </submittedName>
</protein>
<evidence type="ECO:0000313" key="9">
    <source>
        <dbReference type="Proteomes" id="UP000273083"/>
    </source>
</evidence>
<gene>
    <name evidence="8" type="ORF">EDD66_104257</name>
</gene>
<dbReference type="FunFam" id="3.30.2080.10:FF:000001">
    <property type="entry name" value="Alpha-1,2-mannosidase subfamily"/>
    <property type="match status" value="1"/>
</dbReference>
<evidence type="ECO:0000256" key="6">
    <source>
        <dbReference type="SAM" id="SignalP"/>
    </source>
</evidence>
<dbReference type="Pfam" id="PF07971">
    <property type="entry name" value="Glyco_hydro_92"/>
    <property type="match status" value="1"/>
</dbReference>
<dbReference type="InterPro" id="IPR005102">
    <property type="entry name" value="Carbo-bd_X2"/>
</dbReference>
<dbReference type="Pfam" id="PF03442">
    <property type="entry name" value="CBM_X2"/>
    <property type="match status" value="3"/>
</dbReference>
<dbReference type="InterPro" id="IPR005887">
    <property type="entry name" value="GH92_a_mannosidase_put"/>
</dbReference>
<keyword evidence="2" id="KW-0136">Cellulose degradation</keyword>
<feature type="compositionally biased region" description="Pro residues" evidence="5">
    <location>
        <begin position="1810"/>
        <end position="1819"/>
    </location>
</feature>
<dbReference type="Gene3D" id="2.60.40.10">
    <property type="entry name" value="Immunoglobulins"/>
    <property type="match status" value="3"/>
</dbReference>
<dbReference type="EMBL" id="RJVG01000004">
    <property type="protein sequence ID" value="ROR28669.1"/>
    <property type="molecule type" value="Genomic_DNA"/>
</dbReference>
<dbReference type="GO" id="GO:0006516">
    <property type="term" value="P:glycoprotein catabolic process"/>
    <property type="evidence" value="ECO:0007669"/>
    <property type="project" value="TreeGrafter"/>
</dbReference>
<accession>A0A3N1XPR0</accession>
<dbReference type="GO" id="GO:0030245">
    <property type="term" value="P:cellulose catabolic process"/>
    <property type="evidence" value="ECO:0007669"/>
    <property type="project" value="UniProtKB-KW"/>
</dbReference>
<dbReference type="RefSeq" id="WP_123609164.1">
    <property type="nucleotide sequence ID" value="NZ_RJVG01000004.1"/>
</dbReference>
<dbReference type="InterPro" id="IPR013783">
    <property type="entry name" value="Ig-like_fold"/>
</dbReference>
<dbReference type="SMART" id="SM00606">
    <property type="entry name" value="CBD_IV"/>
    <property type="match status" value="1"/>
</dbReference>
<dbReference type="Gene3D" id="2.60.120.260">
    <property type="entry name" value="Galactose-binding domain-like"/>
    <property type="match status" value="2"/>
</dbReference>
<sequence>MKKHFKRLLSWLLMACMIISTVISSSPITTKAKEVKNGEKDILWSTSFETPDDFTPNKLDEKGSANVAGVLSGTLTGDITYLVDIKSVEGSTDFNENETKVKLFDRSSSTKFLTNTGLPVTVTWSLKDKMEKAINQYGVVAANDAPERDPKSWKLYGKKESDADWSLIDEQSNQVFTARYQKKLYSISEPEDYSSYKLVISEKNGSSGSMTQLADIILATGKKEDNEFQSDGMNVEITNGPTAAWNQKSNAGWSGSKALRTSGSITGNDAYSYNILYDNLNIPVDSTTYLKYNIFPSMSNGDVYDFQYTGMFMSIDLKFEDGTYLSEYDVYDQNENPLNAAGQGASRTLTTHQWNQIYSNIGTIARGKVIKSVLVDYNKPAHDMAGLIDFITYFDDIEIYNKSETVHNHLSEYTSILRGTNDSSSFSRGLTAPAVTMPHGFNFFVPATNLNDNKIYDYQDTSLRYITISHEPSYWIGDRGTWQFMVNTSINASTANSFGLGSLTSDFAHEKESAHAHYYSVEFDKEKGASKGSKLELTPTNHGAVVRFTFDKDTANRNVILDCTRAAGGVTFNNEGAVTTFTSYSDHMSNGSKRMYVYGVFNKKANITKTSNKAGLAGFNDEVVEMKIATSYISYDQAKKNLELEIASEENFDDIYNKAQGVWDKKLNIINDVKGATYEQLVTLYSNMYRLFAYPNTMSENVGTNDNPVWKYKSPYRAGDAEPVDGEIYINNGFWDTYRTTWAAYGLFTPAEATRMLNGLVQHYKDQGWVPRWIAPGGTNSMVGTSSDVIFADALMKDIEFDYENAYKSAIRNAATVSSNLTNGGRTKLETSIFLGYTPGTGDEFSWSMEGYVNDYGIAQMAKALAEKETDETKKEQYYSEYQYYINRAKNYVKLFDDSGETVLEKWFKGKSSSGEWNISNYTDDKFDPFYWGANYTETNAYNMAVSVPQDGQGLANLYGGLEELGKKLDSIFTTNGIYNGYGAVNSVGGIHEQKEAREVKLGQYGHSNQPSHHIPYMYNYAGQPWKTQEYVRDVLDRCYVGSTFGQGYIGDEDNGEMSAWYIFSALGFYPLAMGSDEYAIGSPLFDEVTVNLEEGKTLKIIANNNSKENVYIQSMKLNGVDYSKNHIKHSDIATGGTIEFNMGDTPNTSWGSSENDLPTSLTAANETVKSYDDIIQPKANIVNADTIPEGKVYKDCVSSMTADVAKLIDNTSATEAKLENDATIYYSLDSEKKAEMFTITSGKEEPAPTSVALYGALSDGVWVELGNYNNLSFEWSRYTRPFKIKEELQKEYSHYKFVFSEGSVSEIELLSYDDGIRTREDLGNLIASAKLIDQSNMISVIKMKLNEAIEAAEVVYHTGTTEEEFTSAYNALKKVIDDVTSEFVNPYEPIEAENFTNGNVLIDYVNGVPHNIGGVKANYWASYENVLFDGGSNFIEMHYSAQGTDGGGYVEIHLDSKDSEPVGIIETPVTAPSGWATYKTVSATLPATISGLHDIYLVFRNDGSHAYVANVDWFKFTKTSYNNAEINPVSVTFDIINPTDVTTSILWNDATLVEDILMDGMSIGTDSYVVSGSALTIKKEFLDVQSIGSHELNIKFDRGDMVSLIVNIIDSTVPSKVSAVIEPSNVVLDKELLGEEDLNISITWNDATIINDIKKNGTSLGNDTYVVSGSALTINKEYLKELPLGNHSLVIVFDEGEAAILMIEVKDSTQPETKSATIQPGTGIFDKYYSKSQDVKTTVTWNDATQITDIKNNGRSIGTDSYTIAGDNLTIRKEYLRTLSRGNQTLNIEFDAGNAAILAINILDTTPNNPTPGNPSSPPQTVTEPQIVGSDNAKGWNAIMNVLSSKEAGSKVVIHMNGKNILPKGVIHSLKGKDITLELQINEYKWIINGMDITEEVLSDINLAVTFNPGVIKEQIIKEIANESKTKQLQLMNNGKFGFKAALEINLDKANSGFVANLFYYDSIAGKLILQDVGKIDENGNVNLSFLHASDYVIIMGKKALLEKVPDKISVTPANKTLYIGGTTGKSASIMIELPEVISKAAEQEISSVKVTYQSSNKKVATVSKTGKITGKGEGTAVIKTSVTIDGVTKSYNTKIRVAKAYIKFTKATSSMRLGETFAFAVKCYGFNQSDVIYSTTARSKVVIGKKSGKAIGKTKGIDYVVATCDTIQKKTKVTVK</sequence>
<organism evidence="8 9">
    <name type="scientific">Mobilisporobacter senegalensis</name>
    <dbReference type="NCBI Taxonomy" id="1329262"/>
    <lineage>
        <taxon>Bacteria</taxon>
        <taxon>Bacillati</taxon>
        <taxon>Bacillota</taxon>
        <taxon>Clostridia</taxon>
        <taxon>Lachnospirales</taxon>
        <taxon>Lachnospiraceae</taxon>
        <taxon>Mobilisporobacter</taxon>
    </lineage>
</organism>
<comment type="caution">
    <text evidence="8">The sequence shown here is derived from an EMBL/GenBank/DDBJ whole genome shotgun (WGS) entry which is preliminary data.</text>
</comment>
<keyword evidence="4" id="KW-0624">Polysaccharide degradation</keyword>
<evidence type="ECO:0000256" key="4">
    <source>
        <dbReference type="ARBA" id="ARBA00023326"/>
    </source>
</evidence>
<dbReference type="SUPFAM" id="SSF48208">
    <property type="entry name" value="Six-hairpin glycosidases"/>
    <property type="match status" value="1"/>
</dbReference>
<dbReference type="SUPFAM" id="SSF49373">
    <property type="entry name" value="Invasin/intimin cell-adhesion fragments"/>
    <property type="match status" value="1"/>
</dbReference>
<dbReference type="SUPFAM" id="SSF49785">
    <property type="entry name" value="Galactose-binding domain-like"/>
    <property type="match status" value="1"/>
</dbReference>
<dbReference type="InterPro" id="IPR008979">
    <property type="entry name" value="Galactose-bd-like_sf"/>
</dbReference>
<evidence type="ECO:0000256" key="5">
    <source>
        <dbReference type="SAM" id="MobiDB-lite"/>
    </source>
</evidence>
<dbReference type="Gene3D" id="1.20.1610.10">
    <property type="entry name" value="alpha-1,2-mannosidases domains"/>
    <property type="match status" value="1"/>
</dbReference>
<dbReference type="CDD" id="cd04084">
    <property type="entry name" value="CBM6_xylanase-like"/>
    <property type="match status" value="1"/>
</dbReference>
<dbReference type="Gene3D" id="1.20.1050.60">
    <property type="entry name" value="alpha-1,2-mannosidase"/>
    <property type="match status" value="1"/>
</dbReference>
<evidence type="ECO:0000259" key="7">
    <source>
        <dbReference type="PROSITE" id="PS51175"/>
    </source>
</evidence>
<dbReference type="InterPro" id="IPR008964">
    <property type="entry name" value="Invasin/intimin_cell_adhesion"/>
</dbReference>
<feature type="domain" description="CBM6" evidence="7">
    <location>
        <begin position="1389"/>
        <end position="1518"/>
    </location>
</feature>
<dbReference type="PANTHER" id="PTHR12143">
    <property type="entry name" value="PEPTIDE N-GLYCANASE PNGASE -RELATED"/>
    <property type="match status" value="1"/>
</dbReference>
<dbReference type="InterPro" id="IPR008928">
    <property type="entry name" value="6-hairpin_glycosidase_sf"/>
</dbReference>
<dbReference type="Gene3D" id="2.70.98.10">
    <property type="match status" value="1"/>
</dbReference>
<keyword evidence="3" id="KW-0119">Carbohydrate metabolism</keyword>
<evidence type="ECO:0000256" key="3">
    <source>
        <dbReference type="ARBA" id="ARBA00023277"/>
    </source>
</evidence>
<evidence type="ECO:0000256" key="1">
    <source>
        <dbReference type="ARBA" id="ARBA00022729"/>
    </source>
</evidence>
<dbReference type="InterPro" id="IPR012939">
    <property type="entry name" value="Glyco_hydro_92"/>
</dbReference>
<feature type="chain" id="PRO_5038377581" evidence="6">
    <location>
        <begin position="26"/>
        <end position="2178"/>
    </location>
</feature>
<evidence type="ECO:0000256" key="2">
    <source>
        <dbReference type="ARBA" id="ARBA00023001"/>
    </source>
</evidence>
<dbReference type="NCBIfam" id="TIGR01180">
    <property type="entry name" value="aman2_put"/>
    <property type="match status" value="1"/>
</dbReference>
<dbReference type="Gene3D" id="3.30.2080.10">
    <property type="entry name" value="GH92 mannosidase domain"/>
    <property type="match status" value="1"/>
</dbReference>
<dbReference type="InterPro" id="IPR050883">
    <property type="entry name" value="PNGase"/>
</dbReference>
<proteinExistence type="predicted"/>
<reference evidence="8 9" key="1">
    <citation type="submission" date="2018-11" db="EMBL/GenBank/DDBJ databases">
        <title>Genomic Encyclopedia of Type Strains, Phase IV (KMG-IV): sequencing the most valuable type-strain genomes for metagenomic binning, comparative biology and taxonomic classification.</title>
        <authorList>
            <person name="Goeker M."/>
        </authorList>
    </citation>
    <scope>NUCLEOTIDE SEQUENCE [LARGE SCALE GENOMIC DNA]</scope>
    <source>
        <strain evidence="8 9">DSM 26537</strain>
    </source>
</reference>
<dbReference type="InterPro" id="IPR014718">
    <property type="entry name" value="GH-type_carb-bd"/>
</dbReference>
<dbReference type="InterPro" id="IPR014756">
    <property type="entry name" value="Ig_E-set"/>
</dbReference>
<dbReference type="OrthoDB" id="2081414at2"/>
<dbReference type="PROSITE" id="PS51175">
    <property type="entry name" value="CBM6"/>
    <property type="match status" value="1"/>
</dbReference>
<keyword evidence="9" id="KW-1185">Reference proteome</keyword>
<feature type="signal peptide" evidence="6">
    <location>
        <begin position="1"/>
        <end position="25"/>
    </location>
</feature>
<feature type="region of interest" description="Disordered" evidence="5">
    <location>
        <begin position="1807"/>
        <end position="1829"/>
    </location>
</feature>
<dbReference type="InterPro" id="IPR006584">
    <property type="entry name" value="Cellulose-bd_IV"/>
</dbReference>
<dbReference type="SMART" id="SM00635">
    <property type="entry name" value="BID_2"/>
    <property type="match status" value="2"/>
</dbReference>
<dbReference type="PANTHER" id="PTHR12143:SF43">
    <property type="entry name" value="PUTATIVE-RELATED"/>
    <property type="match status" value="1"/>
</dbReference>
<dbReference type="GO" id="GO:0030246">
    <property type="term" value="F:carbohydrate binding"/>
    <property type="evidence" value="ECO:0007669"/>
    <property type="project" value="InterPro"/>
</dbReference>
<dbReference type="Proteomes" id="UP000273083">
    <property type="component" value="Unassembled WGS sequence"/>
</dbReference>
<dbReference type="Pfam" id="PF03422">
    <property type="entry name" value="CBM_6"/>
    <property type="match status" value="1"/>
</dbReference>
<name>A0A3N1XPR0_9FIRM</name>
<dbReference type="Gene3D" id="2.60.40.1080">
    <property type="match status" value="1"/>
</dbReference>
<dbReference type="GO" id="GO:0000224">
    <property type="term" value="F:peptide-N4-(N-acetyl-beta-glucosaminyl)asparagine amidase activity"/>
    <property type="evidence" value="ECO:0007669"/>
    <property type="project" value="TreeGrafter"/>
</dbReference>
<dbReference type="SUPFAM" id="SSF81296">
    <property type="entry name" value="E set domains"/>
    <property type="match status" value="3"/>
</dbReference>
<evidence type="ECO:0000313" key="8">
    <source>
        <dbReference type="EMBL" id="ROR28669.1"/>
    </source>
</evidence>
<keyword evidence="1 6" id="KW-0732">Signal</keyword>
<dbReference type="InterPro" id="IPR003343">
    <property type="entry name" value="Big_2"/>
</dbReference>
<dbReference type="GO" id="GO:0005829">
    <property type="term" value="C:cytosol"/>
    <property type="evidence" value="ECO:0007669"/>
    <property type="project" value="TreeGrafter"/>
</dbReference>